<evidence type="ECO:0000313" key="2">
    <source>
        <dbReference type="Proteomes" id="UP000187012"/>
    </source>
</evidence>
<gene>
    <name evidence="1" type="ORF">BN2475_1080005</name>
</gene>
<keyword evidence="2" id="KW-1185">Reference proteome</keyword>
<evidence type="ECO:0000313" key="1">
    <source>
        <dbReference type="EMBL" id="SIT48684.1"/>
    </source>
</evidence>
<dbReference type="STRING" id="1247936.BN2475_1080005"/>
<organism evidence="1 2">
    <name type="scientific">Paraburkholderia ribeironis</name>
    <dbReference type="NCBI Taxonomy" id="1247936"/>
    <lineage>
        <taxon>Bacteria</taxon>
        <taxon>Pseudomonadati</taxon>
        <taxon>Pseudomonadota</taxon>
        <taxon>Betaproteobacteria</taxon>
        <taxon>Burkholderiales</taxon>
        <taxon>Burkholderiaceae</taxon>
        <taxon>Paraburkholderia</taxon>
    </lineage>
</organism>
<reference evidence="1 2" key="1">
    <citation type="submission" date="2016-12" db="EMBL/GenBank/DDBJ databases">
        <authorList>
            <person name="Song W.-J."/>
            <person name="Kurnit D.M."/>
        </authorList>
    </citation>
    <scope>NUCLEOTIDE SEQUENCE [LARGE SCALE GENOMIC DNA]</scope>
    <source>
        <strain evidence="1 2">STM7296</strain>
    </source>
</reference>
<name>A0A1N7SML3_9BURK</name>
<protein>
    <submittedName>
        <fullName evidence="1">Uncharacterized protein</fullName>
    </submittedName>
</protein>
<dbReference type="AlphaFoldDB" id="A0A1N7SML3"/>
<dbReference type="Proteomes" id="UP000187012">
    <property type="component" value="Unassembled WGS sequence"/>
</dbReference>
<sequence length="62" mass="6436">MSGRVALGSSERVAARVAEQAGAMLRVVSRLRGGLPAVSRLRGEPPGALSSSLLFWAVSRTS</sequence>
<dbReference type="EMBL" id="CYGX02000108">
    <property type="protein sequence ID" value="SIT48684.1"/>
    <property type="molecule type" value="Genomic_DNA"/>
</dbReference>
<proteinExistence type="predicted"/>
<accession>A0A1N7SML3</accession>